<organism evidence="3 4">
    <name type="scientific">Hymenobacter nivis</name>
    <dbReference type="NCBI Taxonomy" id="1850093"/>
    <lineage>
        <taxon>Bacteria</taxon>
        <taxon>Pseudomonadati</taxon>
        <taxon>Bacteroidota</taxon>
        <taxon>Cytophagia</taxon>
        <taxon>Cytophagales</taxon>
        <taxon>Hymenobacteraceae</taxon>
        <taxon>Hymenobacter</taxon>
    </lineage>
</organism>
<gene>
    <name evidence="3" type="ORF">EAH73_05950</name>
</gene>
<proteinExistence type="predicted"/>
<evidence type="ECO:0000313" key="3">
    <source>
        <dbReference type="EMBL" id="TPG67269.1"/>
    </source>
</evidence>
<reference evidence="3 4" key="1">
    <citation type="journal article" date="2019" name="Environ. Microbiol.">
        <title>Species interactions and distinct microbial communities in high Arctic permafrost affected cryosols are associated with the CH4 and CO2 gas fluxes.</title>
        <authorList>
            <person name="Altshuler I."/>
            <person name="Hamel J."/>
            <person name="Turney S."/>
            <person name="Magnuson E."/>
            <person name="Levesque R."/>
            <person name="Greer C."/>
            <person name="Whyte L.G."/>
        </authorList>
    </citation>
    <scope>NUCLEOTIDE SEQUENCE [LARGE SCALE GENOMIC DNA]</scope>
    <source>
        <strain evidence="3 4">S9.2P</strain>
    </source>
</reference>
<feature type="signal peptide" evidence="1">
    <location>
        <begin position="1"/>
        <end position="19"/>
    </location>
</feature>
<dbReference type="Proteomes" id="UP000317646">
    <property type="component" value="Unassembled WGS sequence"/>
</dbReference>
<evidence type="ECO:0000259" key="2">
    <source>
        <dbReference type="Pfam" id="PF13472"/>
    </source>
</evidence>
<keyword evidence="1" id="KW-0732">Signal</keyword>
<evidence type="ECO:0000313" key="4">
    <source>
        <dbReference type="Proteomes" id="UP000317646"/>
    </source>
</evidence>
<dbReference type="InterPro" id="IPR013830">
    <property type="entry name" value="SGNH_hydro"/>
</dbReference>
<dbReference type="InterPro" id="IPR036514">
    <property type="entry name" value="SGNH_hydro_sf"/>
</dbReference>
<feature type="chain" id="PRO_5021402949" evidence="1">
    <location>
        <begin position="20"/>
        <end position="234"/>
    </location>
</feature>
<dbReference type="OrthoDB" id="158267at2"/>
<name>A0A502GYA2_9BACT</name>
<evidence type="ECO:0000256" key="1">
    <source>
        <dbReference type="SAM" id="SignalP"/>
    </source>
</evidence>
<accession>A0A502GYA2</accession>
<feature type="domain" description="SGNH hydrolase-type esterase" evidence="2">
    <location>
        <begin position="40"/>
        <end position="212"/>
    </location>
</feature>
<dbReference type="Pfam" id="PF13472">
    <property type="entry name" value="Lipase_GDSL_2"/>
    <property type="match status" value="1"/>
</dbReference>
<dbReference type="Gene3D" id="3.40.50.1110">
    <property type="entry name" value="SGNH hydrolase"/>
    <property type="match status" value="1"/>
</dbReference>
<dbReference type="GO" id="GO:0016788">
    <property type="term" value="F:hydrolase activity, acting on ester bonds"/>
    <property type="evidence" value="ECO:0007669"/>
    <property type="project" value="UniProtKB-ARBA"/>
</dbReference>
<sequence length="234" mass="25219">MRFLPLLLAFFLLSCAVNSAVAPMNNPARTAPAVPVACLALGDSYTIGEGADEADRWPVQLAGMAQQAGLGVQAPDFIARTGWTTAELQAAIVASGNHRTDYGLVSLLIGVNNQYRGQSPALYRTEFRQLLATAVQFAGGRPGRVVVLSIPDWGLSPFAHNRDATLIASQIDEFNEVAQEECRRARVAFVDITPTTRSAAGDASQFVKDGLHYAGPQMQRWAQQALPVVQRLLK</sequence>
<comment type="caution">
    <text evidence="3">The sequence shown here is derived from an EMBL/GenBank/DDBJ whole genome shotgun (WGS) entry which is preliminary data.</text>
</comment>
<protein>
    <submittedName>
        <fullName evidence="3">SGNH/GDSL hydrolase family protein</fullName>
    </submittedName>
</protein>
<dbReference type="AlphaFoldDB" id="A0A502GYA2"/>
<dbReference type="EMBL" id="RCYZ01000002">
    <property type="protein sequence ID" value="TPG67269.1"/>
    <property type="molecule type" value="Genomic_DNA"/>
</dbReference>
<dbReference type="PROSITE" id="PS51257">
    <property type="entry name" value="PROKAR_LIPOPROTEIN"/>
    <property type="match status" value="1"/>
</dbReference>
<keyword evidence="3" id="KW-0378">Hydrolase</keyword>
<dbReference type="SUPFAM" id="SSF52266">
    <property type="entry name" value="SGNH hydrolase"/>
    <property type="match status" value="1"/>
</dbReference>
<keyword evidence="4" id="KW-1185">Reference proteome</keyword>